<feature type="transmembrane region" description="Helical" evidence="1">
    <location>
        <begin position="6"/>
        <end position="22"/>
    </location>
</feature>
<keyword evidence="1" id="KW-0472">Membrane</keyword>
<evidence type="ECO:0000256" key="1">
    <source>
        <dbReference type="SAM" id="Phobius"/>
    </source>
</evidence>
<dbReference type="STRING" id="520762.AN619_20770"/>
<proteinExistence type="predicted"/>
<protein>
    <submittedName>
        <fullName evidence="2">Uncharacterized protein</fullName>
    </submittedName>
</protein>
<dbReference type="EMBL" id="LOEE01000046">
    <property type="protein sequence ID" value="KXG74737.1"/>
    <property type="molecule type" value="Genomic_DNA"/>
</dbReference>
<organism evidence="2 3">
    <name type="scientific">Thermotalea metallivorans</name>
    <dbReference type="NCBI Taxonomy" id="520762"/>
    <lineage>
        <taxon>Bacteria</taxon>
        <taxon>Bacillati</taxon>
        <taxon>Bacillota</taxon>
        <taxon>Clostridia</taxon>
        <taxon>Peptostreptococcales</taxon>
        <taxon>Thermotaleaceae</taxon>
        <taxon>Thermotalea</taxon>
    </lineage>
</organism>
<dbReference type="RefSeq" id="WP_068556691.1">
    <property type="nucleotide sequence ID" value="NZ_LOEE01000046.1"/>
</dbReference>
<dbReference type="AlphaFoldDB" id="A0A140L2G2"/>
<evidence type="ECO:0000313" key="3">
    <source>
        <dbReference type="Proteomes" id="UP000070456"/>
    </source>
</evidence>
<accession>A0A140L2G2</accession>
<dbReference type="OrthoDB" id="2645074at2"/>
<keyword evidence="1" id="KW-1133">Transmembrane helix</keyword>
<feature type="transmembrane region" description="Helical" evidence="1">
    <location>
        <begin position="29"/>
        <end position="50"/>
    </location>
</feature>
<keyword evidence="3" id="KW-1185">Reference proteome</keyword>
<keyword evidence="1" id="KW-0812">Transmembrane</keyword>
<sequence length="71" mass="7841">MVILVILFYLIIGIIEIMPLMGKKQKKELVLYGVLYGIAFVTSILLSLGVDIPSPAKPIENIVIAIMGKQR</sequence>
<reference evidence="2 3" key="1">
    <citation type="submission" date="2015-12" db="EMBL/GenBank/DDBJ databases">
        <title>Draft genome sequence of the thermoanaerobe Thermotalea metallivorans, an isolate from the runoff channel of the Great Artesian Basin, Australia.</title>
        <authorList>
            <person name="Patel B.K."/>
        </authorList>
    </citation>
    <scope>NUCLEOTIDE SEQUENCE [LARGE SCALE GENOMIC DNA]</scope>
    <source>
        <strain evidence="2 3">B2-1</strain>
    </source>
</reference>
<gene>
    <name evidence="2" type="ORF">AN619_20770</name>
</gene>
<evidence type="ECO:0000313" key="2">
    <source>
        <dbReference type="EMBL" id="KXG74737.1"/>
    </source>
</evidence>
<name>A0A140L2G2_9FIRM</name>
<dbReference type="Proteomes" id="UP000070456">
    <property type="component" value="Unassembled WGS sequence"/>
</dbReference>
<comment type="caution">
    <text evidence="2">The sequence shown here is derived from an EMBL/GenBank/DDBJ whole genome shotgun (WGS) entry which is preliminary data.</text>
</comment>